<feature type="transmembrane region" description="Helical" evidence="1">
    <location>
        <begin position="111"/>
        <end position="136"/>
    </location>
</feature>
<dbReference type="EMBL" id="AAHPHN010000061">
    <property type="protein sequence ID" value="EBY8644655.1"/>
    <property type="molecule type" value="Genomic_DNA"/>
</dbReference>
<dbReference type="InterPro" id="IPR049599">
    <property type="entry name" value="TraX-like"/>
</dbReference>
<evidence type="ECO:0000313" key="2">
    <source>
        <dbReference type="EMBL" id="EAC0790149.1"/>
    </source>
</evidence>
<dbReference type="Proteomes" id="UP000839631">
    <property type="component" value="Unassembled WGS sequence"/>
</dbReference>
<keyword evidence="1" id="KW-0812">Transmembrane</keyword>
<dbReference type="EMBL" id="AAAGSE010000065">
    <property type="protein sequence ID" value="EAC0790149.1"/>
    <property type="molecule type" value="Genomic_DNA"/>
</dbReference>
<gene>
    <name evidence="2" type="ORF">D6K54_26130</name>
    <name evidence="3" type="ORF">D6S17_24455</name>
</gene>
<organism evidence="2">
    <name type="scientific">Salmonella enterica subsp. enterica serovar Java</name>
    <dbReference type="NCBI Taxonomy" id="224729"/>
    <lineage>
        <taxon>Bacteria</taxon>
        <taxon>Pseudomonadati</taxon>
        <taxon>Pseudomonadota</taxon>
        <taxon>Gammaproteobacteria</taxon>
        <taxon>Enterobacterales</taxon>
        <taxon>Enterobacteriaceae</taxon>
        <taxon>Salmonella</taxon>
    </lineage>
</organism>
<name>A0A3Z6QT71_SALEB</name>
<dbReference type="NCBIfam" id="NF033887">
    <property type="entry name" value="conj_TraX"/>
    <property type="match status" value="1"/>
</dbReference>
<dbReference type="AlphaFoldDB" id="A0A3Z6QT71"/>
<keyword evidence="1" id="KW-0472">Membrane</keyword>
<keyword evidence="1" id="KW-1133">Transmembrane helix</keyword>
<comment type="caution">
    <text evidence="2">The sequence shown here is derived from an EMBL/GenBank/DDBJ whole genome shotgun (WGS) entry which is preliminary data.</text>
</comment>
<protein>
    <recommendedName>
        <fullName evidence="4">Conjugal transfer protein TraX</fullName>
    </recommendedName>
</protein>
<accession>A0A3Z6QT71</accession>
<reference evidence="2" key="1">
    <citation type="submission" date="2018-09" db="EMBL/GenBank/DDBJ databases">
        <authorList>
            <person name="Ashton P.M."/>
            <person name="Dallman T."/>
            <person name="Nair S."/>
            <person name="De Pinna E."/>
            <person name="Peters T."/>
            <person name="Grant K."/>
        </authorList>
    </citation>
    <scope>NUCLEOTIDE SEQUENCE [LARGE SCALE GENOMIC DNA]</scope>
    <source>
        <strain evidence="3">140692</strain>
        <strain evidence="2">412099</strain>
    </source>
</reference>
<sequence length="172" mass="19989">MKIKTGLYWLANLFIPLSDIRYTKNRIIPSFTKQLQRMRVAGKLIARHRRKPELSWQEAVAASGMDTDGIERLQLRRKRLYLAMAGIPVLLATGLFLAVLASGIYTSPLLIRVGVIIIVLTGLGSIPFLQALICTWRLWQLREHRVNTEEKGTFRDFRRETPWLRMTLFPWR</sequence>
<proteinExistence type="predicted"/>
<evidence type="ECO:0000313" key="3">
    <source>
        <dbReference type="EMBL" id="EBY8644655.1"/>
    </source>
</evidence>
<feature type="transmembrane region" description="Helical" evidence="1">
    <location>
        <begin position="80"/>
        <end position="105"/>
    </location>
</feature>
<evidence type="ECO:0000256" key="1">
    <source>
        <dbReference type="SAM" id="Phobius"/>
    </source>
</evidence>
<evidence type="ECO:0008006" key="4">
    <source>
        <dbReference type="Google" id="ProtNLM"/>
    </source>
</evidence>